<accession>A0A9D1H6N0</accession>
<dbReference type="Pfam" id="PF13577">
    <property type="entry name" value="SnoaL_4"/>
    <property type="match status" value="1"/>
</dbReference>
<dbReference type="AlphaFoldDB" id="A0A9D1H6N0"/>
<dbReference type="EMBL" id="DVLW01000143">
    <property type="protein sequence ID" value="HIT94568.1"/>
    <property type="molecule type" value="Genomic_DNA"/>
</dbReference>
<dbReference type="SUPFAM" id="SSF54427">
    <property type="entry name" value="NTF2-like"/>
    <property type="match status" value="1"/>
</dbReference>
<reference evidence="2" key="1">
    <citation type="submission" date="2020-10" db="EMBL/GenBank/DDBJ databases">
        <authorList>
            <person name="Gilroy R."/>
        </authorList>
    </citation>
    <scope>NUCLEOTIDE SEQUENCE</scope>
    <source>
        <strain evidence="2">ChiBcec7-5410</strain>
    </source>
</reference>
<evidence type="ECO:0000313" key="3">
    <source>
        <dbReference type="Proteomes" id="UP000824160"/>
    </source>
</evidence>
<evidence type="ECO:0000313" key="2">
    <source>
        <dbReference type="EMBL" id="HIT94568.1"/>
    </source>
</evidence>
<proteinExistence type="predicted"/>
<organism evidence="2 3">
    <name type="scientific">Candidatus Faecivivens stercoripullorum</name>
    <dbReference type="NCBI Taxonomy" id="2840805"/>
    <lineage>
        <taxon>Bacteria</taxon>
        <taxon>Bacillati</taxon>
        <taxon>Bacillota</taxon>
        <taxon>Clostridia</taxon>
        <taxon>Eubacteriales</taxon>
        <taxon>Oscillospiraceae</taxon>
        <taxon>Oscillospiraceae incertae sedis</taxon>
        <taxon>Candidatus Faecivivens</taxon>
    </lineage>
</organism>
<name>A0A9D1H6N0_9FIRM</name>
<gene>
    <name evidence="2" type="ORF">IAC43_05240</name>
</gene>
<dbReference type="Gene3D" id="3.10.450.50">
    <property type="match status" value="1"/>
</dbReference>
<dbReference type="Proteomes" id="UP000824160">
    <property type="component" value="Unassembled WGS sequence"/>
</dbReference>
<dbReference type="InterPro" id="IPR032710">
    <property type="entry name" value="NTF2-like_dom_sf"/>
</dbReference>
<feature type="domain" description="SnoaL-like" evidence="1">
    <location>
        <begin position="2"/>
        <end position="125"/>
    </location>
</feature>
<protein>
    <submittedName>
        <fullName evidence="2">Nuclear transport factor 2 family protein</fullName>
    </submittedName>
</protein>
<evidence type="ECO:0000259" key="1">
    <source>
        <dbReference type="Pfam" id="PF13577"/>
    </source>
</evidence>
<dbReference type="InterPro" id="IPR037401">
    <property type="entry name" value="SnoaL-like"/>
</dbReference>
<comment type="caution">
    <text evidence="2">The sequence shown here is derived from an EMBL/GenBank/DDBJ whole genome shotgun (WGS) entry which is preliminary data.</text>
</comment>
<reference evidence="2" key="2">
    <citation type="journal article" date="2021" name="PeerJ">
        <title>Extensive microbial diversity within the chicken gut microbiome revealed by metagenomics and culture.</title>
        <authorList>
            <person name="Gilroy R."/>
            <person name="Ravi A."/>
            <person name="Getino M."/>
            <person name="Pursley I."/>
            <person name="Horton D.L."/>
            <person name="Alikhan N.F."/>
            <person name="Baker D."/>
            <person name="Gharbi K."/>
            <person name="Hall N."/>
            <person name="Watson M."/>
            <person name="Adriaenssens E.M."/>
            <person name="Foster-Nyarko E."/>
            <person name="Jarju S."/>
            <person name="Secka A."/>
            <person name="Antonio M."/>
            <person name="Oren A."/>
            <person name="Chaudhuri R.R."/>
            <person name="La Ragione R."/>
            <person name="Hildebrand F."/>
            <person name="Pallen M.J."/>
        </authorList>
    </citation>
    <scope>NUCLEOTIDE SEQUENCE</scope>
    <source>
        <strain evidence="2">ChiBcec7-5410</strain>
    </source>
</reference>
<sequence>MSDQQEILELLNQYIRAIHTQAPEDFLPIWADSCTPCLISIGKRFDGLESIYQDFCLGSIREKYSSIELVAESTTVQFVSADTAILVFRYHTNCTLRSDSSYYSIAGIETQVYLRTQNGWRLAHVQYGKDNG</sequence>